<gene>
    <name evidence="2" type="primary">UPF1_3</name>
    <name evidence="2" type="ORF">Ciccas_009980</name>
</gene>
<dbReference type="InterPro" id="IPR045055">
    <property type="entry name" value="DNA2/NAM7-like"/>
</dbReference>
<dbReference type="InterPro" id="IPR027417">
    <property type="entry name" value="P-loop_NTPase"/>
</dbReference>
<protein>
    <submittedName>
        <fullName evidence="2">ATP-dependent helicase NAM7</fullName>
    </submittedName>
</protein>
<evidence type="ECO:0000313" key="2">
    <source>
        <dbReference type="EMBL" id="KAL3311441.1"/>
    </source>
</evidence>
<dbReference type="CDD" id="cd18808">
    <property type="entry name" value="SF1_C_Upf1"/>
    <property type="match status" value="1"/>
</dbReference>
<dbReference type="InterPro" id="IPR047187">
    <property type="entry name" value="SF1_C_Upf1"/>
</dbReference>
<organism evidence="2 3">
    <name type="scientific">Cichlidogyrus casuarinus</name>
    <dbReference type="NCBI Taxonomy" id="1844966"/>
    <lineage>
        <taxon>Eukaryota</taxon>
        <taxon>Metazoa</taxon>
        <taxon>Spiralia</taxon>
        <taxon>Lophotrochozoa</taxon>
        <taxon>Platyhelminthes</taxon>
        <taxon>Monogenea</taxon>
        <taxon>Monopisthocotylea</taxon>
        <taxon>Dactylogyridea</taxon>
        <taxon>Ancyrocephalidae</taxon>
        <taxon>Cichlidogyrus</taxon>
    </lineage>
</organism>
<dbReference type="Proteomes" id="UP001626550">
    <property type="component" value="Unassembled WGS sequence"/>
</dbReference>
<proteinExistence type="predicted"/>
<dbReference type="SUPFAM" id="SSF52540">
    <property type="entry name" value="P-loop containing nucleoside triphosphate hydrolases"/>
    <property type="match status" value="1"/>
</dbReference>
<evidence type="ECO:0000259" key="1">
    <source>
        <dbReference type="Pfam" id="PF13087"/>
    </source>
</evidence>
<keyword evidence="2" id="KW-0547">Nucleotide-binding</keyword>
<accession>A0ABD2PYA8</accession>
<dbReference type="AlphaFoldDB" id="A0ABD2PYA8"/>
<keyword evidence="3" id="KW-1185">Reference proteome</keyword>
<dbReference type="Pfam" id="PF13087">
    <property type="entry name" value="AAA_12"/>
    <property type="match status" value="1"/>
</dbReference>
<keyword evidence="2" id="KW-0378">Hydrolase</keyword>
<dbReference type="PANTHER" id="PTHR10887">
    <property type="entry name" value="DNA2/NAM7 HELICASE FAMILY"/>
    <property type="match status" value="1"/>
</dbReference>
<comment type="caution">
    <text evidence="2">The sequence shown here is derived from an EMBL/GenBank/DDBJ whole genome shotgun (WGS) entry which is preliminary data.</text>
</comment>
<dbReference type="Gene3D" id="3.40.50.300">
    <property type="entry name" value="P-loop containing nucleotide triphosphate hydrolases"/>
    <property type="match status" value="2"/>
</dbReference>
<name>A0ABD2PYA8_9PLAT</name>
<evidence type="ECO:0000313" key="3">
    <source>
        <dbReference type="Proteomes" id="UP001626550"/>
    </source>
</evidence>
<dbReference type="InterPro" id="IPR041679">
    <property type="entry name" value="DNA2/NAM7-like_C"/>
</dbReference>
<reference evidence="2 3" key="1">
    <citation type="submission" date="2024-11" db="EMBL/GenBank/DDBJ databases">
        <title>Adaptive evolution of stress response genes in parasites aligns with host niche diversity.</title>
        <authorList>
            <person name="Hahn C."/>
            <person name="Resl P."/>
        </authorList>
    </citation>
    <scope>NUCLEOTIDE SEQUENCE [LARGE SCALE GENOMIC DNA]</scope>
    <source>
        <strain evidence="2">EGGRZ-B1_66</strain>
        <tissue evidence="2">Body</tissue>
    </source>
</reference>
<dbReference type="PANTHER" id="PTHR10887:SF364">
    <property type="entry name" value="REGULATOR OF NONSENSE TRANSCRIPTS 1"/>
    <property type="match status" value="1"/>
</dbReference>
<keyword evidence="2" id="KW-0347">Helicase</keyword>
<keyword evidence="2" id="KW-0067">ATP-binding</keyword>
<feature type="domain" description="DNA2/NAM7 helicase-like C-terminal" evidence="1">
    <location>
        <begin position="29"/>
        <end position="121"/>
    </location>
</feature>
<dbReference type="EMBL" id="JBJKFK010002232">
    <property type="protein sequence ID" value="KAL3311441.1"/>
    <property type="molecule type" value="Genomic_DNA"/>
</dbReference>
<sequence length="201" mass="22670">MFQEQFRMHPDISAFSNKFFYKGQLKNGVTALLGHGVAQESIGIITPYDAQRNLIQSLLDRLSLKIETGSVDGYQGREKDYIIFSCVRSNEKGCIGFLREPRRLNVALTRARRGMIIHGNAETLARSKVSVFIVIKVSILQEKVWCSLLSHYSKHDLIHSSESSYQFNDDILADVNTSGTFELRDILPESLKAIVCAEQSL</sequence>
<dbReference type="GO" id="GO:0004386">
    <property type="term" value="F:helicase activity"/>
    <property type="evidence" value="ECO:0007669"/>
    <property type="project" value="UniProtKB-KW"/>
</dbReference>